<dbReference type="InterPro" id="IPR003836">
    <property type="entry name" value="Glucokinase"/>
</dbReference>
<evidence type="ECO:0000256" key="4">
    <source>
        <dbReference type="SAM" id="Phobius"/>
    </source>
</evidence>
<dbReference type="SUPFAM" id="SSF53067">
    <property type="entry name" value="Actin-like ATPase domain"/>
    <property type="match status" value="1"/>
</dbReference>
<evidence type="ECO:0000256" key="3">
    <source>
        <dbReference type="RuleBase" id="RU004046"/>
    </source>
</evidence>
<dbReference type="GO" id="GO:0005829">
    <property type="term" value="C:cytosol"/>
    <property type="evidence" value="ECO:0007669"/>
    <property type="project" value="TreeGrafter"/>
</dbReference>
<keyword evidence="1" id="KW-0808">Transferase</keyword>
<evidence type="ECO:0000256" key="1">
    <source>
        <dbReference type="ARBA" id="ARBA00022679"/>
    </source>
</evidence>
<dbReference type="InterPro" id="IPR043129">
    <property type="entry name" value="ATPase_NBD"/>
</dbReference>
<dbReference type="STRING" id="225324.SAMN02745126_03687"/>
<dbReference type="InterPro" id="IPR050201">
    <property type="entry name" value="Bacterial_glucokinase"/>
</dbReference>
<dbReference type="PANTHER" id="PTHR47690:SF1">
    <property type="entry name" value="GLUCOKINASE"/>
    <property type="match status" value="1"/>
</dbReference>
<dbReference type="Gene3D" id="3.30.420.40">
    <property type="match status" value="1"/>
</dbReference>
<keyword evidence="6" id="KW-1185">Reference proteome</keyword>
<dbReference type="NCBIfam" id="TIGR00749">
    <property type="entry name" value="glk"/>
    <property type="match status" value="1"/>
</dbReference>
<keyword evidence="2 5" id="KW-0418">Kinase</keyword>
<organism evidence="5 6">
    <name type="scientific">Enhydrobacter aerosaccus</name>
    <dbReference type="NCBI Taxonomy" id="225324"/>
    <lineage>
        <taxon>Bacteria</taxon>
        <taxon>Pseudomonadati</taxon>
        <taxon>Pseudomonadota</taxon>
        <taxon>Alphaproteobacteria</taxon>
        <taxon>Hyphomicrobiales</taxon>
        <taxon>Enhydrobacter</taxon>
    </lineage>
</organism>
<protein>
    <submittedName>
        <fullName evidence="5">Glucokinase</fullName>
    </submittedName>
</protein>
<dbReference type="GO" id="GO:0005536">
    <property type="term" value="F:D-glucose binding"/>
    <property type="evidence" value="ECO:0007669"/>
    <property type="project" value="InterPro"/>
</dbReference>
<sequence>MKRLLLADIGGTYARFTFTSGLTIGPTWATEVGARRNVVEAVAAFIKADGGSQRIDGALFATAGPVQGGRCHLTNAPWIIDEEELAHAFNIPWVRVVNDLEAVAAGLPDLPLSQTRLIGPATSVPGAPMAIIAPGTGLGMACLFAGPGGRCVLPSEGGHAALAPMDKESEAIISFLRRRYGRVSSERVLSGSGLSNLHDAIVALEGGMSRARTPVEVTTGAFNGSCPACRTAVDTFCAFLGAVAGDMALMFGALGGIFIGGGIVPRFVDHLARSSFRSQFEAKGRLKPYVARIPTRVILHPTPAFIGLLSLAEGAGAVRRQPSP</sequence>
<reference evidence="6" key="1">
    <citation type="submission" date="2017-02" db="EMBL/GenBank/DDBJ databases">
        <authorList>
            <person name="Varghese N."/>
            <person name="Submissions S."/>
        </authorList>
    </citation>
    <scope>NUCLEOTIDE SEQUENCE [LARGE SCALE GENOMIC DNA]</scope>
    <source>
        <strain evidence="6">ATCC 27094</strain>
    </source>
</reference>
<keyword evidence="4" id="KW-0472">Membrane</keyword>
<dbReference type="Gene3D" id="3.40.367.20">
    <property type="match status" value="1"/>
</dbReference>
<accession>A0A1T4R8Y4</accession>
<evidence type="ECO:0000313" key="6">
    <source>
        <dbReference type="Proteomes" id="UP000190092"/>
    </source>
</evidence>
<keyword evidence="4" id="KW-0812">Transmembrane</keyword>
<proteinExistence type="inferred from homology"/>
<name>A0A1T4R8Y4_9HYPH</name>
<keyword evidence="4" id="KW-1133">Transmembrane helix</keyword>
<dbReference type="AlphaFoldDB" id="A0A1T4R8Y4"/>
<dbReference type="GO" id="GO:0005524">
    <property type="term" value="F:ATP binding"/>
    <property type="evidence" value="ECO:0007669"/>
    <property type="project" value="InterPro"/>
</dbReference>
<dbReference type="RefSeq" id="WP_085935361.1">
    <property type="nucleotide sequence ID" value="NZ_FUWJ01000004.1"/>
</dbReference>
<comment type="similarity">
    <text evidence="3">Belongs to the bacterial glucokinase family.</text>
</comment>
<evidence type="ECO:0000256" key="2">
    <source>
        <dbReference type="ARBA" id="ARBA00022777"/>
    </source>
</evidence>
<dbReference type="CDD" id="cd24008">
    <property type="entry name" value="ASKHA_NBD_GLK"/>
    <property type="match status" value="1"/>
</dbReference>
<dbReference type="Pfam" id="PF02685">
    <property type="entry name" value="Glucokinase"/>
    <property type="match status" value="1"/>
</dbReference>
<gene>
    <name evidence="5" type="ORF">SAMN02745126_03687</name>
</gene>
<feature type="transmembrane region" description="Helical" evidence="4">
    <location>
        <begin position="247"/>
        <end position="268"/>
    </location>
</feature>
<dbReference type="PANTHER" id="PTHR47690">
    <property type="entry name" value="GLUCOKINASE"/>
    <property type="match status" value="1"/>
</dbReference>
<dbReference type="GO" id="GO:0004340">
    <property type="term" value="F:glucokinase activity"/>
    <property type="evidence" value="ECO:0007669"/>
    <property type="project" value="InterPro"/>
</dbReference>
<dbReference type="GO" id="GO:0006096">
    <property type="term" value="P:glycolytic process"/>
    <property type="evidence" value="ECO:0007669"/>
    <property type="project" value="InterPro"/>
</dbReference>
<dbReference type="EMBL" id="FUWJ01000004">
    <property type="protein sequence ID" value="SKA12423.1"/>
    <property type="molecule type" value="Genomic_DNA"/>
</dbReference>
<dbReference type="Proteomes" id="UP000190092">
    <property type="component" value="Unassembled WGS sequence"/>
</dbReference>
<evidence type="ECO:0000313" key="5">
    <source>
        <dbReference type="EMBL" id="SKA12423.1"/>
    </source>
</evidence>